<comment type="caution">
    <text evidence="2">The sequence shown here is derived from an EMBL/GenBank/DDBJ whole genome shotgun (WGS) entry which is preliminary data.</text>
</comment>
<evidence type="ECO:0000313" key="2">
    <source>
        <dbReference type="EMBL" id="NYG56801.1"/>
    </source>
</evidence>
<keyword evidence="3" id="KW-1185">Reference proteome</keyword>
<name>A0A7Y9UNS7_9ACTN</name>
<accession>A0A7Y9UNS7</accession>
<feature type="domain" description="DUF3152" evidence="1">
    <location>
        <begin position="14"/>
        <end position="153"/>
    </location>
</feature>
<sequence>MAAAARGVRPVAGESFTYRVEVELGLGVTPAQLARQVDAILLDRRGWGDTRDIAMRRTGGHADLRIVLASPATTDELCLPLDTGGRLSCRNGDTVALNAWRWANGAPAYTDLGRYRTYLVNHEVGHALGEGHASCPGPGRLAPVMLQQTKGLQGCAAHPWPARGPGG</sequence>
<reference evidence="2 3" key="1">
    <citation type="submission" date="2020-07" db="EMBL/GenBank/DDBJ databases">
        <title>Sequencing the genomes of 1000 actinobacteria strains.</title>
        <authorList>
            <person name="Klenk H.-P."/>
        </authorList>
    </citation>
    <scope>NUCLEOTIDE SEQUENCE [LARGE SCALE GENOMIC DNA]</scope>
    <source>
        <strain evidence="2 3">DSM 24552</strain>
    </source>
</reference>
<protein>
    <recommendedName>
        <fullName evidence="1">DUF3152 domain-containing protein</fullName>
    </recommendedName>
</protein>
<evidence type="ECO:0000313" key="3">
    <source>
        <dbReference type="Proteomes" id="UP000544110"/>
    </source>
</evidence>
<dbReference type="Pfam" id="PF11350">
    <property type="entry name" value="DUF3152"/>
    <property type="match status" value="1"/>
</dbReference>
<dbReference type="EMBL" id="JACCAC010000001">
    <property type="protein sequence ID" value="NYG56801.1"/>
    <property type="molecule type" value="Genomic_DNA"/>
</dbReference>
<dbReference type="AlphaFoldDB" id="A0A7Y9UNS7"/>
<dbReference type="InterPro" id="IPR022603">
    <property type="entry name" value="DUF3152"/>
</dbReference>
<evidence type="ECO:0000259" key="1">
    <source>
        <dbReference type="Pfam" id="PF11350"/>
    </source>
</evidence>
<dbReference type="Proteomes" id="UP000544110">
    <property type="component" value="Unassembled WGS sequence"/>
</dbReference>
<proteinExistence type="predicted"/>
<gene>
    <name evidence="2" type="ORF">BJ989_003105</name>
</gene>
<dbReference type="SUPFAM" id="SSF55486">
    <property type="entry name" value="Metalloproteases ('zincins'), catalytic domain"/>
    <property type="match status" value="1"/>
</dbReference>
<organism evidence="2 3">
    <name type="scientific">Nocardioides perillae</name>
    <dbReference type="NCBI Taxonomy" id="1119534"/>
    <lineage>
        <taxon>Bacteria</taxon>
        <taxon>Bacillati</taxon>
        <taxon>Actinomycetota</taxon>
        <taxon>Actinomycetes</taxon>
        <taxon>Propionibacteriales</taxon>
        <taxon>Nocardioidaceae</taxon>
        <taxon>Nocardioides</taxon>
    </lineage>
</organism>